<gene>
    <name evidence="2" type="ORF">V1286_001276</name>
</gene>
<dbReference type="InterPro" id="IPR036388">
    <property type="entry name" value="WH-like_DNA-bd_sf"/>
</dbReference>
<dbReference type="Proteomes" id="UP001364224">
    <property type="component" value="Unassembled WGS sequence"/>
</dbReference>
<comment type="caution">
    <text evidence="2">The sequence shown here is derived from an EMBL/GenBank/DDBJ whole genome shotgun (WGS) entry which is preliminary data.</text>
</comment>
<dbReference type="SUPFAM" id="SSF48452">
    <property type="entry name" value="TPR-like"/>
    <property type="match status" value="1"/>
</dbReference>
<proteinExistence type="predicted"/>
<evidence type="ECO:0000259" key="1">
    <source>
        <dbReference type="SMART" id="SM01043"/>
    </source>
</evidence>
<feature type="domain" description="Bacterial transcriptional activator" evidence="1">
    <location>
        <begin position="103"/>
        <end position="243"/>
    </location>
</feature>
<dbReference type="RefSeq" id="WP_334478283.1">
    <property type="nucleotide sequence ID" value="NZ_JAZHRV010000001.1"/>
</dbReference>
<protein>
    <submittedName>
        <fullName evidence="2">DNA-binding SARP family transcriptional activator/TolB-like protein</fullName>
    </submittedName>
</protein>
<dbReference type="Pfam" id="PF03704">
    <property type="entry name" value="BTAD"/>
    <property type="match status" value="1"/>
</dbReference>
<dbReference type="Gene3D" id="1.10.10.10">
    <property type="entry name" value="Winged helix-like DNA-binding domain superfamily/Winged helix DNA-binding domain"/>
    <property type="match status" value="1"/>
</dbReference>
<reference evidence="2 3" key="1">
    <citation type="submission" date="2024-02" db="EMBL/GenBank/DDBJ databases">
        <title>Adaptive strategies in a cosmopolitan and abundant soil bacterium.</title>
        <authorList>
            <person name="Carini P."/>
        </authorList>
    </citation>
    <scope>NUCLEOTIDE SEQUENCE [LARGE SCALE GENOMIC DNA]</scope>
    <source>
        <strain evidence="2 3">AZCC 1608</strain>
    </source>
</reference>
<dbReference type="Gene3D" id="1.25.40.10">
    <property type="entry name" value="Tetratricopeptide repeat domain"/>
    <property type="match status" value="2"/>
</dbReference>
<evidence type="ECO:0000313" key="2">
    <source>
        <dbReference type="EMBL" id="MEH2553747.1"/>
    </source>
</evidence>
<organism evidence="2 3">
    <name type="scientific">Bradyrhizobium algeriense</name>
    <dbReference type="NCBI Taxonomy" id="634784"/>
    <lineage>
        <taxon>Bacteria</taxon>
        <taxon>Pseudomonadati</taxon>
        <taxon>Pseudomonadota</taxon>
        <taxon>Alphaproteobacteria</taxon>
        <taxon>Hyphomicrobiales</taxon>
        <taxon>Nitrobacteraceae</taxon>
        <taxon>Bradyrhizobium</taxon>
    </lineage>
</organism>
<accession>A0ABU8B6F0</accession>
<dbReference type="InterPro" id="IPR051677">
    <property type="entry name" value="AfsR-DnrI-RedD_regulator"/>
</dbReference>
<keyword evidence="3" id="KW-1185">Reference proteome</keyword>
<name>A0ABU8B6F0_9BRAD</name>
<dbReference type="EMBL" id="JAZHRV010000001">
    <property type="protein sequence ID" value="MEH2553747.1"/>
    <property type="molecule type" value="Genomic_DNA"/>
</dbReference>
<sequence>MEMASKLTDRVLLLGPLQVIHDGIPLDQPPSRKVRALLGYLAMSPRPVAREKLCELFWDVADDPRSELRWCLSKLRPLLDRPTERRIVADRKQVWVNAGSLDVDAQSVTLRMQKTLSEGSPGELRSLLALFRGDFLEGVSVDGAPSIENWLAGQRHRFSQMRQQLLERLSSVLPPESDDRIEYLRECIEVAPFDEAIHLELVRTLLRRGLYAEAQRHIGVSVARFRAEAIDPGPLQAAFAAALRFTSKSGVVSLIDIARFDAPSNSPTVDTQKPTLLLLPFTAAPESVADADSITSDIIFGFAKLRSFSIIARGTAFSLRSLPPGTAAALVSAQYVASGHLRRDRNGYVVSVELIDPKSDRIFWVDEFRCDAGDSYAVPPLLAARIITGLDAEIHVIERNRALLIPPASLDAWQAYHRGLTSMSRFTSDGNREAQYFFNRAIARDPSFSRSYAGLSFTHFHNAFHLNVRESNREIALALETAEQALLADPSDPAAHCAVGRAKWLAYSHEGAVDGLNRSIDLSPNYAFAHYSLAFVQCQTGAPESAIAAADIAARLSPFDPMMFGTYRVRTFALLRLGKIQEAAQCAKLVGLNAGDHVHAHAVSALTLAAAGRLDEARAERRRISDLRPDYNFRQFKEVLHMLDDLTDIYKKAARLLEIPE</sequence>
<dbReference type="SMART" id="SM01043">
    <property type="entry name" value="BTAD"/>
    <property type="match status" value="1"/>
</dbReference>
<evidence type="ECO:0000313" key="3">
    <source>
        <dbReference type="Proteomes" id="UP001364224"/>
    </source>
</evidence>
<dbReference type="PANTHER" id="PTHR35807">
    <property type="entry name" value="TRANSCRIPTIONAL REGULATOR REDD-RELATED"/>
    <property type="match status" value="1"/>
</dbReference>
<dbReference type="InterPro" id="IPR011990">
    <property type="entry name" value="TPR-like_helical_dom_sf"/>
</dbReference>
<dbReference type="InterPro" id="IPR005158">
    <property type="entry name" value="BTAD"/>
</dbReference>